<accession>A0A4Q0YJT1</accession>
<dbReference type="Proteomes" id="UP000290287">
    <property type="component" value="Unassembled WGS sequence"/>
</dbReference>
<evidence type="ECO:0000313" key="2">
    <source>
        <dbReference type="Proteomes" id="UP000290287"/>
    </source>
</evidence>
<organism evidence="1 2">
    <name type="scientific">Veronia nyctiphanis</name>
    <dbReference type="NCBI Taxonomy" id="1278244"/>
    <lineage>
        <taxon>Bacteria</taxon>
        <taxon>Pseudomonadati</taxon>
        <taxon>Pseudomonadota</taxon>
        <taxon>Gammaproteobacteria</taxon>
        <taxon>Vibrionales</taxon>
        <taxon>Vibrionaceae</taxon>
        <taxon>Veronia</taxon>
    </lineage>
</organism>
<proteinExistence type="predicted"/>
<gene>
    <name evidence="1" type="ORF">CS022_23805</name>
</gene>
<sequence>MAVKQQKKAKKTEYEILFILISILLKKPVFSFVSTGIEEKPAIRTNKLIDQAPTMILGMTNWSSAIPKSLKIDATNSEIEHIASSISAGPIHLTLFKVEHRLSSMVGYHIIF</sequence>
<dbReference type="RefSeq" id="WP_129124341.1">
    <property type="nucleotide sequence ID" value="NZ_PEIB01000055.1"/>
</dbReference>
<comment type="caution">
    <text evidence="1">The sequence shown here is derived from an EMBL/GenBank/DDBJ whole genome shotgun (WGS) entry which is preliminary data.</text>
</comment>
<dbReference type="EMBL" id="PEIB01000055">
    <property type="protein sequence ID" value="RXJ69469.1"/>
    <property type="molecule type" value="Genomic_DNA"/>
</dbReference>
<protein>
    <submittedName>
        <fullName evidence="1">Uncharacterized protein</fullName>
    </submittedName>
</protein>
<reference evidence="1 2" key="1">
    <citation type="submission" date="2017-10" db="EMBL/GenBank/DDBJ databases">
        <title>Nyctiphanis sp. nov., isolated from the stomach of the euphausiid Nyctiphanes simplex (Hansen, 1911) in the Gulf of California.</title>
        <authorList>
            <person name="Gomez-Gil B."/>
            <person name="Aguilar-Mendez M."/>
            <person name="Lopez-Cortes A."/>
            <person name="Gomez-Gutierrez J."/>
            <person name="Roque A."/>
            <person name="Lang E."/>
            <person name="Gonzalez-Castillo A."/>
        </authorList>
    </citation>
    <scope>NUCLEOTIDE SEQUENCE [LARGE SCALE GENOMIC DNA]</scope>
    <source>
        <strain evidence="1 2">CAIM 600</strain>
    </source>
</reference>
<name>A0A4Q0YJT1_9GAMM</name>
<evidence type="ECO:0000313" key="1">
    <source>
        <dbReference type="EMBL" id="RXJ69469.1"/>
    </source>
</evidence>
<keyword evidence="2" id="KW-1185">Reference proteome</keyword>
<dbReference type="AlphaFoldDB" id="A0A4Q0YJT1"/>